<proteinExistence type="predicted"/>
<organism evidence="2 3">
    <name type="scientific">Rubus argutus</name>
    <name type="common">Southern blackberry</name>
    <dbReference type="NCBI Taxonomy" id="59490"/>
    <lineage>
        <taxon>Eukaryota</taxon>
        <taxon>Viridiplantae</taxon>
        <taxon>Streptophyta</taxon>
        <taxon>Embryophyta</taxon>
        <taxon>Tracheophyta</taxon>
        <taxon>Spermatophyta</taxon>
        <taxon>Magnoliopsida</taxon>
        <taxon>eudicotyledons</taxon>
        <taxon>Gunneridae</taxon>
        <taxon>Pentapetalae</taxon>
        <taxon>rosids</taxon>
        <taxon>fabids</taxon>
        <taxon>Rosales</taxon>
        <taxon>Rosaceae</taxon>
        <taxon>Rosoideae</taxon>
        <taxon>Rosoideae incertae sedis</taxon>
        <taxon>Rubus</taxon>
    </lineage>
</organism>
<feature type="chain" id="PRO_5043654497" evidence="1">
    <location>
        <begin position="31"/>
        <end position="219"/>
    </location>
</feature>
<dbReference type="Proteomes" id="UP001457282">
    <property type="component" value="Unassembled WGS sequence"/>
</dbReference>
<dbReference type="Gene3D" id="3.20.20.100">
    <property type="entry name" value="NADP-dependent oxidoreductase domain"/>
    <property type="match status" value="1"/>
</dbReference>
<accession>A0AAW1WGY3</accession>
<keyword evidence="1" id="KW-0732">Signal</keyword>
<evidence type="ECO:0000313" key="2">
    <source>
        <dbReference type="EMBL" id="KAK9923179.1"/>
    </source>
</evidence>
<comment type="caution">
    <text evidence="2">The sequence shown here is derived from an EMBL/GenBank/DDBJ whole genome shotgun (WGS) entry which is preliminary data.</text>
</comment>
<dbReference type="InterPro" id="IPR036812">
    <property type="entry name" value="NAD(P)_OxRdtase_dom_sf"/>
</dbReference>
<reference evidence="2 3" key="1">
    <citation type="journal article" date="2023" name="G3 (Bethesda)">
        <title>A chromosome-length genome assembly and annotation of blackberry (Rubus argutus, cv. 'Hillquist').</title>
        <authorList>
            <person name="Bruna T."/>
            <person name="Aryal R."/>
            <person name="Dudchenko O."/>
            <person name="Sargent D.J."/>
            <person name="Mead D."/>
            <person name="Buti M."/>
            <person name="Cavallini A."/>
            <person name="Hytonen T."/>
            <person name="Andres J."/>
            <person name="Pham M."/>
            <person name="Weisz D."/>
            <person name="Mascagni F."/>
            <person name="Usai G."/>
            <person name="Natali L."/>
            <person name="Bassil N."/>
            <person name="Fernandez G.E."/>
            <person name="Lomsadze A."/>
            <person name="Armour M."/>
            <person name="Olukolu B."/>
            <person name="Poorten T."/>
            <person name="Britton C."/>
            <person name="Davik J."/>
            <person name="Ashrafi H."/>
            <person name="Aiden E.L."/>
            <person name="Borodovsky M."/>
            <person name="Worthington M."/>
        </authorList>
    </citation>
    <scope>NUCLEOTIDE SEQUENCE [LARGE SCALE GENOMIC DNA]</scope>
    <source>
        <strain evidence="2">PI 553951</strain>
    </source>
</reference>
<protein>
    <submittedName>
        <fullName evidence="2">Uncharacterized protein</fullName>
    </submittedName>
</protein>
<gene>
    <name evidence="2" type="ORF">M0R45_031611</name>
</gene>
<dbReference type="PROSITE" id="PS51257">
    <property type="entry name" value="PROKAR_LIPOPROTEIN"/>
    <property type="match status" value="1"/>
</dbReference>
<evidence type="ECO:0000313" key="3">
    <source>
        <dbReference type="Proteomes" id="UP001457282"/>
    </source>
</evidence>
<name>A0AAW1WGY3_RUBAR</name>
<evidence type="ECO:0000256" key="1">
    <source>
        <dbReference type="SAM" id="SignalP"/>
    </source>
</evidence>
<feature type="signal peptide" evidence="1">
    <location>
        <begin position="1"/>
        <end position="30"/>
    </location>
</feature>
<dbReference type="SUPFAM" id="SSF51430">
    <property type="entry name" value="NAD(P)-linked oxidoreductase"/>
    <property type="match status" value="1"/>
</dbReference>
<dbReference type="EMBL" id="JBEDUW010000006">
    <property type="protein sequence ID" value="KAK9923179.1"/>
    <property type="molecule type" value="Genomic_DNA"/>
</dbReference>
<sequence length="219" mass="24360">MVPLMRSTGISLRVLLTVMVWLACAGVARGGCAITASFGSRVPNSNMPMIPMGEGSSCAGPSSVKKSKRFEIKKSGMSWLSGLGIGEIRRAALFSERRAPTRSRRHFFAEAMRLMRGIAGKKCCRDSVLSSSEQKKQKNHFVLWEQIGLSCGSRLVGATLAVNSYNKRRLQQNARVFDWELSQEDLDKISQIPQRKMMPTELISANGPYIFVFFFFLLA</sequence>
<keyword evidence="3" id="KW-1185">Reference proteome</keyword>
<dbReference type="AlphaFoldDB" id="A0AAW1WGY3"/>